<protein>
    <submittedName>
        <fullName evidence="1">Uncharacterized protein</fullName>
    </submittedName>
</protein>
<keyword evidence="2" id="KW-1185">Reference proteome</keyword>
<accession>A0A428QT40</accession>
<name>A0A428QT40_9HYPO</name>
<gene>
    <name evidence="1" type="ORF">CEP54_002831</name>
</gene>
<comment type="caution">
    <text evidence="1">The sequence shown here is derived from an EMBL/GenBank/DDBJ whole genome shotgun (WGS) entry which is preliminary data.</text>
</comment>
<evidence type="ECO:0000313" key="1">
    <source>
        <dbReference type="EMBL" id="RSL68403.1"/>
    </source>
</evidence>
<evidence type="ECO:0000313" key="2">
    <source>
        <dbReference type="Proteomes" id="UP000288168"/>
    </source>
</evidence>
<dbReference type="AlphaFoldDB" id="A0A428QT40"/>
<dbReference type="Proteomes" id="UP000288168">
    <property type="component" value="Unassembled WGS sequence"/>
</dbReference>
<sequence>MRRKAHRAVMYKEFKKLWHRVQDPDHGDLTMWPLEKFVANQMSLCKKPLPPAGDG</sequence>
<organism evidence="1 2">
    <name type="scientific">Fusarium duplospermum</name>
    <dbReference type="NCBI Taxonomy" id="1325734"/>
    <lineage>
        <taxon>Eukaryota</taxon>
        <taxon>Fungi</taxon>
        <taxon>Dikarya</taxon>
        <taxon>Ascomycota</taxon>
        <taxon>Pezizomycotina</taxon>
        <taxon>Sordariomycetes</taxon>
        <taxon>Hypocreomycetidae</taxon>
        <taxon>Hypocreales</taxon>
        <taxon>Nectriaceae</taxon>
        <taxon>Fusarium</taxon>
        <taxon>Fusarium solani species complex</taxon>
    </lineage>
</organism>
<dbReference type="OrthoDB" id="1046782at2759"/>
<dbReference type="EMBL" id="NKCI01000017">
    <property type="protein sequence ID" value="RSL68403.1"/>
    <property type="molecule type" value="Genomic_DNA"/>
</dbReference>
<proteinExistence type="predicted"/>
<reference evidence="1 2" key="1">
    <citation type="submission" date="2017-06" db="EMBL/GenBank/DDBJ databases">
        <title>Comparative genomic analysis of Ambrosia Fusariam Clade fungi.</title>
        <authorList>
            <person name="Stajich J.E."/>
            <person name="Carrillo J."/>
            <person name="Kijimoto T."/>
            <person name="Eskalen A."/>
            <person name="O'Donnell K."/>
            <person name="Kasson M."/>
        </authorList>
    </citation>
    <scope>NUCLEOTIDE SEQUENCE [LARGE SCALE GENOMIC DNA]</scope>
    <source>
        <strain evidence="1 2">NRRL62584</strain>
    </source>
</reference>